<dbReference type="STRING" id="1247936.BN2475_230018"/>
<dbReference type="Pfam" id="PF03167">
    <property type="entry name" value="UDG"/>
    <property type="match status" value="1"/>
</dbReference>
<dbReference type="EMBL" id="CYGX02000023">
    <property type="protein sequence ID" value="SIT39825.1"/>
    <property type="molecule type" value="Genomic_DNA"/>
</dbReference>
<evidence type="ECO:0000256" key="1">
    <source>
        <dbReference type="SAM" id="MobiDB-lite"/>
    </source>
</evidence>
<accession>A0A1N7RYP7</accession>
<evidence type="ECO:0000313" key="3">
    <source>
        <dbReference type="EMBL" id="SIT39825.1"/>
    </source>
</evidence>
<gene>
    <name evidence="3" type="ORF">BN2475_230018</name>
</gene>
<dbReference type="InterPro" id="IPR036895">
    <property type="entry name" value="Uracil-DNA_glycosylase-like_sf"/>
</dbReference>
<feature type="compositionally biased region" description="Basic and acidic residues" evidence="1">
    <location>
        <begin position="17"/>
        <end position="26"/>
    </location>
</feature>
<dbReference type="Gene3D" id="3.40.470.10">
    <property type="entry name" value="Uracil-DNA glycosylase-like domain"/>
    <property type="match status" value="1"/>
</dbReference>
<reference evidence="3 4" key="1">
    <citation type="submission" date="2016-12" db="EMBL/GenBank/DDBJ databases">
        <authorList>
            <person name="Song W.-J."/>
            <person name="Kurnit D.M."/>
        </authorList>
    </citation>
    <scope>NUCLEOTIDE SEQUENCE [LARGE SCALE GENOMIC DNA]</scope>
    <source>
        <strain evidence="3 4">STM7296</strain>
    </source>
</reference>
<protein>
    <recommendedName>
        <fullName evidence="2">Uracil-DNA glycosylase-like domain-containing protein</fullName>
    </recommendedName>
</protein>
<dbReference type="InterPro" id="IPR005122">
    <property type="entry name" value="Uracil-DNA_glycosylase-like"/>
</dbReference>
<feature type="region of interest" description="Disordered" evidence="1">
    <location>
        <begin position="1"/>
        <end position="86"/>
    </location>
</feature>
<organism evidence="3 4">
    <name type="scientific">Paraburkholderia ribeironis</name>
    <dbReference type="NCBI Taxonomy" id="1247936"/>
    <lineage>
        <taxon>Bacteria</taxon>
        <taxon>Pseudomonadati</taxon>
        <taxon>Pseudomonadota</taxon>
        <taxon>Betaproteobacteria</taxon>
        <taxon>Burkholderiales</taxon>
        <taxon>Burkholderiaceae</taxon>
        <taxon>Paraburkholderia</taxon>
    </lineage>
</organism>
<feature type="compositionally biased region" description="Low complexity" evidence="1">
    <location>
        <begin position="43"/>
        <end position="54"/>
    </location>
</feature>
<keyword evidence="4" id="KW-1185">Reference proteome</keyword>
<dbReference type="SUPFAM" id="SSF52141">
    <property type="entry name" value="Uracil-DNA glycosylase-like"/>
    <property type="match status" value="1"/>
</dbReference>
<dbReference type="AlphaFoldDB" id="A0A1N7RYP7"/>
<evidence type="ECO:0000259" key="2">
    <source>
        <dbReference type="Pfam" id="PF03167"/>
    </source>
</evidence>
<proteinExistence type="predicted"/>
<evidence type="ECO:0000313" key="4">
    <source>
        <dbReference type="Proteomes" id="UP000187012"/>
    </source>
</evidence>
<sequence length="99" mass="10615">MPLNKLADASFTTQPTEPDKGVDLTDTKQSNTQPGNPKDAGKQQGQQRQNPQRMPQHRGGQRQLVGEQSGDSEDLQGRPFVGPAGASLDKALAEVGLKH</sequence>
<feature type="domain" description="Uracil-DNA glycosylase-like" evidence="2">
    <location>
        <begin position="64"/>
        <end position="98"/>
    </location>
</feature>
<name>A0A1N7RYP7_9BURK</name>
<dbReference type="Proteomes" id="UP000187012">
    <property type="component" value="Unassembled WGS sequence"/>
</dbReference>